<dbReference type="Proteomes" id="UP000007241">
    <property type="component" value="Unassembled WGS sequence"/>
</dbReference>
<reference evidence="3 4" key="1">
    <citation type="submission" date="2009-12" db="EMBL/GenBank/DDBJ databases">
        <title>The draft genome of Batrachochytrium dendrobatidis.</title>
        <authorList>
            <consortium name="US DOE Joint Genome Institute (JGI-PGF)"/>
            <person name="Kuo A."/>
            <person name="Salamov A."/>
            <person name="Schmutz J."/>
            <person name="Lucas S."/>
            <person name="Pitluck S."/>
            <person name="Rosenblum E."/>
            <person name="Stajich J."/>
            <person name="Eisen M."/>
            <person name="Grigoriev I.V."/>
        </authorList>
    </citation>
    <scope>NUCLEOTIDE SEQUENCE [LARGE SCALE GENOMIC DNA]</scope>
    <source>
        <strain evidence="4">JAM81 / FGSC 10211</strain>
    </source>
</reference>
<organism evidence="3 4">
    <name type="scientific">Batrachochytrium dendrobatidis (strain JAM81 / FGSC 10211)</name>
    <name type="common">Frog chytrid fungus</name>
    <dbReference type="NCBI Taxonomy" id="684364"/>
    <lineage>
        <taxon>Eukaryota</taxon>
        <taxon>Fungi</taxon>
        <taxon>Fungi incertae sedis</taxon>
        <taxon>Chytridiomycota</taxon>
        <taxon>Chytridiomycota incertae sedis</taxon>
        <taxon>Chytridiomycetes</taxon>
        <taxon>Rhizophydiales</taxon>
        <taxon>Rhizophydiales incertae sedis</taxon>
        <taxon>Batrachochytrium</taxon>
    </lineage>
</organism>
<proteinExistence type="predicted"/>
<keyword evidence="4" id="KW-1185">Reference proteome</keyword>
<evidence type="ECO:0000256" key="1">
    <source>
        <dbReference type="SAM" id="MobiDB-lite"/>
    </source>
</evidence>
<keyword evidence="2" id="KW-0472">Membrane</keyword>
<dbReference type="InParanoid" id="F4P3J9"/>
<feature type="region of interest" description="Disordered" evidence="1">
    <location>
        <begin position="1"/>
        <end position="53"/>
    </location>
</feature>
<sequence length="661" mass="71515">MADSQLKSIVIGDQQKSHPPVHSVKFSHRISETSQDHDDSHEESENSEGYSSKKTAIVNISEDHAKGSNMSDQHHLNDSASQISYEDRLPKGVMKVNRSMSSSLTSQYPYAREISETLSSKITQMRWCGLALAVNSICIYYVCRMSGGIEFPLPYTVVTSIGCVIIELVLLISNILTLRALDDGVSAWFGARLTEKKGFSLCICGFFQALPFQKWSFANQLSLNSTCRSLFARISIIWILLEMMKWLTPISATAMSGESVKIDSGTVECISYLQAGSPVDRLLPNLQGEAGYAELVFGSAMGNLQSEKDVNETVFMMSPQIIGAVNDGDTIIGPGFVTSIHTSCLCSTKNSTQLQSLGLSSSAVTDLLSNSATLGFNVGFASNVDLSDSTSNIKVQMLFTGVNVCGGQNATLVPLCTSVISNHSNAVVVVEYMTDGTTASVAPRSVDVRSVGSPADMQTWLSAALVSILGGQSSSVSLAPTVPGVLNPLLWWTSPDLMAVDPSRIESGVETMIAILLRGGIQRTYTTRGSMCNRNVALVTKSIVKMAQYGISVALFILFVQLLFTLIAILAFIPWIMCSSPIGAGVRAIREPVYFTTLLNSSSVCQGFDQLCNAQLHSIWQHLDVVVRIGEPIGSSSEVIGRISMDRPKLITWMTNGKKYF</sequence>
<evidence type="ECO:0000313" key="3">
    <source>
        <dbReference type="EMBL" id="EGF80209.1"/>
    </source>
</evidence>
<evidence type="ECO:0000256" key="2">
    <source>
        <dbReference type="SAM" id="Phobius"/>
    </source>
</evidence>
<evidence type="ECO:0000313" key="4">
    <source>
        <dbReference type="Proteomes" id="UP000007241"/>
    </source>
</evidence>
<name>F4P3J9_BATDJ</name>
<accession>F4P3J9</accession>
<feature type="transmembrane region" description="Helical" evidence="2">
    <location>
        <begin position="153"/>
        <end position="177"/>
    </location>
</feature>
<dbReference type="AlphaFoldDB" id="F4P3J9"/>
<keyword evidence="2" id="KW-0812">Transmembrane</keyword>
<feature type="transmembrane region" description="Helical" evidence="2">
    <location>
        <begin position="551"/>
        <end position="577"/>
    </location>
</feature>
<dbReference type="HOGENOM" id="CLU_415031_0_0_1"/>
<dbReference type="EMBL" id="GL882884">
    <property type="protein sequence ID" value="EGF80209.1"/>
    <property type="molecule type" value="Genomic_DNA"/>
</dbReference>
<keyword evidence="2" id="KW-1133">Transmembrane helix</keyword>
<dbReference type="OrthoDB" id="2128297at2759"/>
<gene>
    <name evidence="3" type="ORF">BATDEDRAFT_35122</name>
</gene>
<protein>
    <submittedName>
        <fullName evidence="3">Expressed protein</fullName>
    </submittedName>
</protein>
<dbReference type="GeneID" id="18240661"/>
<dbReference type="STRING" id="684364.F4P3J9"/>
<dbReference type="RefSeq" id="XP_006679112.1">
    <property type="nucleotide sequence ID" value="XM_006679049.1"/>
</dbReference>
<feature type="transmembrane region" description="Helical" evidence="2">
    <location>
        <begin position="127"/>
        <end position="147"/>
    </location>
</feature>
<feature type="compositionally biased region" description="Basic and acidic residues" evidence="1">
    <location>
        <begin position="29"/>
        <end position="44"/>
    </location>
</feature>